<keyword evidence="3" id="KW-1185">Reference proteome</keyword>
<accession>A0A8J3ZMS7</accession>
<keyword evidence="1" id="KW-1133">Transmembrane helix</keyword>
<evidence type="ECO:0000313" key="3">
    <source>
        <dbReference type="Proteomes" id="UP000635606"/>
    </source>
</evidence>
<dbReference type="AlphaFoldDB" id="A0A8J3ZMS7"/>
<evidence type="ECO:0000313" key="2">
    <source>
        <dbReference type="EMBL" id="GIJ66932.1"/>
    </source>
</evidence>
<feature type="transmembrane region" description="Helical" evidence="1">
    <location>
        <begin position="75"/>
        <end position="95"/>
    </location>
</feature>
<feature type="transmembrane region" description="Helical" evidence="1">
    <location>
        <begin position="101"/>
        <end position="122"/>
    </location>
</feature>
<keyword evidence="1" id="KW-0472">Membrane</keyword>
<protein>
    <submittedName>
        <fullName evidence="2">Uncharacterized protein</fullName>
    </submittedName>
</protein>
<gene>
    <name evidence="2" type="ORF">Voc01_018490</name>
</gene>
<organism evidence="2 3">
    <name type="scientific">Virgisporangium ochraceum</name>
    <dbReference type="NCBI Taxonomy" id="65505"/>
    <lineage>
        <taxon>Bacteria</taxon>
        <taxon>Bacillati</taxon>
        <taxon>Actinomycetota</taxon>
        <taxon>Actinomycetes</taxon>
        <taxon>Micromonosporales</taxon>
        <taxon>Micromonosporaceae</taxon>
        <taxon>Virgisporangium</taxon>
    </lineage>
</organism>
<comment type="caution">
    <text evidence="2">The sequence shown here is derived from an EMBL/GenBank/DDBJ whole genome shotgun (WGS) entry which is preliminary data.</text>
</comment>
<name>A0A8J3ZMS7_9ACTN</name>
<dbReference type="Proteomes" id="UP000635606">
    <property type="component" value="Unassembled WGS sequence"/>
</dbReference>
<keyword evidence="1" id="KW-0812">Transmembrane</keyword>
<proteinExistence type="predicted"/>
<dbReference type="RefSeq" id="WP_203926901.1">
    <property type="nucleotide sequence ID" value="NZ_BOPH01000022.1"/>
</dbReference>
<dbReference type="EMBL" id="BOPH01000022">
    <property type="protein sequence ID" value="GIJ66932.1"/>
    <property type="molecule type" value="Genomic_DNA"/>
</dbReference>
<reference evidence="2" key="1">
    <citation type="submission" date="2021-01" db="EMBL/GenBank/DDBJ databases">
        <title>Whole genome shotgun sequence of Virgisporangium ochraceum NBRC 16418.</title>
        <authorList>
            <person name="Komaki H."/>
            <person name="Tamura T."/>
        </authorList>
    </citation>
    <scope>NUCLEOTIDE SEQUENCE</scope>
    <source>
        <strain evidence="2">NBRC 16418</strain>
    </source>
</reference>
<sequence>MGNPALTDRVSVDVEHVHRGLVHLSLDLGRQGSVVERPAGGSVAVPVTCPECGADLVAEVFSVDGTRRLRRTARWLILAVVAGMVGVLLLFGLVAVGLDTAFLAILLVLVFVGLVVGALVLVMESRTPGVYGPWPRRLMSRPRLLRRGGRDHTLQVRSR</sequence>
<evidence type="ECO:0000256" key="1">
    <source>
        <dbReference type="SAM" id="Phobius"/>
    </source>
</evidence>